<reference evidence="2" key="1">
    <citation type="submission" date="2023-07" db="EMBL/GenBank/DDBJ databases">
        <authorList>
            <consortium name="AG Swart"/>
            <person name="Singh M."/>
            <person name="Singh A."/>
            <person name="Seah K."/>
            <person name="Emmerich C."/>
        </authorList>
    </citation>
    <scope>NUCLEOTIDE SEQUENCE</scope>
    <source>
        <strain evidence="2">DP1</strain>
    </source>
</reference>
<evidence type="ECO:0000313" key="2">
    <source>
        <dbReference type="EMBL" id="CAI2363198.1"/>
    </source>
</evidence>
<feature type="compositionally biased region" description="Basic residues" evidence="1">
    <location>
        <begin position="28"/>
        <end position="41"/>
    </location>
</feature>
<evidence type="ECO:0000313" key="3">
    <source>
        <dbReference type="Proteomes" id="UP001295684"/>
    </source>
</evidence>
<dbReference type="AlphaFoldDB" id="A0AAD1U744"/>
<gene>
    <name evidence="2" type="ORF">ECRASSUSDP1_LOCUS4528</name>
</gene>
<sequence length="109" mass="12829">MEYWDDCGLNVTGKAKVWRRELSKAKNIRKPKLRNSARKPKLSSPSSTQDDEETGDYLFYPTQNHPVPSYQDFEYKDPLKKSITKQVCKLIPPRMNYKIRKTLSHGYFT</sequence>
<keyword evidence="3" id="KW-1185">Reference proteome</keyword>
<proteinExistence type="predicted"/>
<organism evidence="2 3">
    <name type="scientific">Euplotes crassus</name>
    <dbReference type="NCBI Taxonomy" id="5936"/>
    <lineage>
        <taxon>Eukaryota</taxon>
        <taxon>Sar</taxon>
        <taxon>Alveolata</taxon>
        <taxon>Ciliophora</taxon>
        <taxon>Intramacronucleata</taxon>
        <taxon>Spirotrichea</taxon>
        <taxon>Hypotrichia</taxon>
        <taxon>Euplotida</taxon>
        <taxon>Euplotidae</taxon>
        <taxon>Moneuplotes</taxon>
    </lineage>
</organism>
<accession>A0AAD1U744</accession>
<name>A0AAD1U744_EUPCR</name>
<comment type="caution">
    <text evidence="2">The sequence shown here is derived from an EMBL/GenBank/DDBJ whole genome shotgun (WGS) entry which is preliminary data.</text>
</comment>
<dbReference type="Proteomes" id="UP001295684">
    <property type="component" value="Unassembled WGS sequence"/>
</dbReference>
<evidence type="ECO:0000256" key="1">
    <source>
        <dbReference type="SAM" id="MobiDB-lite"/>
    </source>
</evidence>
<feature type="region of interest" description="Disordered" evidence="1">
    <location>
        <begin position="28"/>
        <end position="65"/>
    </location>
</feature>
<protein>
    <submittedName>
        <fullName evidence="2">Uncharacterized protein</fullName>
    </submittedName>
</protein>
<dbReference type="EMBL" id="CAMPGE010004353">
    <property type="protein sequence ID" value="CAI2363198.1"/>
    <property type="molecule type" value="Genomic_DNA"/>
</dbReference>